<keyword evidence="4 8" id="KW-0812">Transmembrane</keyword>
<feature type="transmembrane region" description="Helical" evidence="8">
    <location>
        <begin position="139"/>
        <end position="159"/>
    </location>
</feature>
<evidence type="ECO:0000256" key="1">
    <source>
        <dbReference type="ARBA" id="ARBA00004424"/>
    </source>
</evidence>
<keyword evidence="10" id="KW-1185">Reference proteome</keyword>
<evidence type="ECO:0000256" key="4">
    <source>
        <dbReference type="ARBA" id="ARBA00022692"/>
    </source>
</evidence>
<sequence length="395" mass="43491">MKESRLYCHQAHPQCRHSIRSMDHRYLAILIGAVMTFLVQSSSVFTSALTPLVGLGVISLNRMYPLTLGANIGTTTTAILAAMAAEGNSLRPSLQASAIAACHFFFNVTGVLLFYPVPFLRFPIGMAKSLGNITAKYRWFAIFYLVGMFAILPLVFISLSLAGSIYVVVLVVAVGVFILLITAMTLMQRKVPKLLPVKLRDWKWVPKPLRSLQPYDNLVSKLLCCPGQSQTNNDDSDDEDGKPNLYRDNDFVFLTGNKIPHPDDISREKEQHQQAPKPPIITRIVPTRYRSKRNGVVGTDVKTPLAKNEVTVPLGINGRALNGVDTTDSNGATTENNRNRQESTIPMPGPYEDESPLNLPTTNLNGGTKPTSHNGETRNTPSYNLAYASDESVFV</sequence>
<accession>A0A1D2MUT4</accession>
<dbReference type="GO" id="GO:0044341">
    <property type="term" value="P:sodium-dependent phosphate transport"/>
    <property type="evidence" value="ECO:0007669"/>
    <property type="project" value="InterPro"/>
</dbReference>
<evidence type="ECO:0000256" key="3">
    <source>
        <dbReference type="ARBA" id="ARBA00022475"/>
    </source>
</evidence>
<dbReference type="Proteomes" id="UP000094527">
    <property type="component" value="Unassembled WGS sequence"/>
</dbReference>
<evidence type="ECO:0000313" key="9">
    <source>
        <dbReference type="EMBL" id="ODM96859.1"/>
    </source>
</evidence>
<feature type="transmembrane region" description="Helical" evidence="8">
    <location>
        <begin position="98"/>
        <end position="118"/>
    </location>
</feature>
<comment type="similarity">
    <text evidence="2">Belongs to the SLC34A transporter family.</text>
</comment>
<evidence type="ECO:0000256" key="7">
    <source>
        <dbReference type="SAM" id="MobiDB-lite"/>
    </source>
</evidence>
<dbReference type="PANTHER" id="PTHR10010">
    <property type="entry name" value="SOLUTE CARRIER FAMILY 34 SODIUM PHOSPHATE , MEMBER 2-RELATED"/>
    <property type="match status" value="1"/>
</dbReference>
<dbReference type="AlphaFoldDB" id="A0A1D2MUT4"/>
<name>A0A1D2MUT4_ORCCI</name>
<evidence type="ECO:0000256" key="6">
    <source>
        <dbReference type="ARBA" id="ARBA00023136"/>
    </source>
</evidence>
<proteinExistence type="inferred from homology"/>
<feature type="region of interest" description="Disordered" evidence="7">
    <location>
        <begin position="320"/>
        <end position="383"/>
    </location>
</feature>
<evidence type="ECO:0000256" key="2">
    <source>
        <dbReference type="ARBA" id="ARBA00005808"/>
    </source>
</evidence>
<feature type="transmembrane region" description="Helical" evidence="8">
    <location>
        <begin position="26"/>
        <end position="58"/>
    </location>
</feature>
<dbReference type="GO" id="GO:0016324">
    <property type="term" value="C:apical plasma membrane"/>
    <property type="evidence" value="ECO:0007669"/>
    <property type="project" value="UniProtKB-SubCell"/>
</dbReference>
<evidence type="ECO:0000256" key="5">
    <source>
        <dbReference type="ARBA" id="ARBA00022989"/>
    </source>
</evidence>
<keyword evidence="5 8" id="KW-1133">Transmembrane helix</keyword>
<dbReference type="EMBL" id="LJIJ01000496">
    <property type="protein sequence ID" value="ODM96859.1"/>
    <property type="molecule type" value="Genomic_DNA"/>
</dbReference>
<keyword evidence="6 8" id="KW-0472">Membrane</keyword>
<dbReference type="GO" id="GO:0005436">
    <property type="term" value="F:sodium:phosphate symporter activity"/>
    <property type="evidence" value="ECO:0007669"/>
    <property type="project" value="InterPro"/>
</dbReference>
<dbReference type="Pfam" id="PF02690">
    <property type="entry name" value="Na_Pi_cotrans"/>
    <property type="match status" value="1"/>
</dbReference>
<feature type="transmembrane region" description="Helical" evidence="8">
    <location>
        <begin position="165"/>
        <end position="186"/>
    </location>
</feature>
<comment type="subcellular location">
    <subcellularLocation>
        <location evidence="1">Apical cell membrane</location>
        <topology evidence="1">Multi-pass membrane protein</topology>
    </subcellularLocation>
</comment>
<comment type="caution">
    <text evidence="9">The sequence shown here is derived from an EMBL/GenBank/DDBJ whole genome shotgun (WGS) entry which is preliminary data.</text>
</comment>
<protein>
    <submittedName>
        <fullName evidence="9">Sodium-dependent phosphate transport protein 2B</fullName>
    </submittedName>
</protein>
<evidence type="ECO:0000256" key="8">
    <source>
        <dbReference type="SAM" id="Phobius"/>
    </source>
</evidence>
<dbReference type="OrthoDB" id="76259at2759"/>
<feature type="compositionally biased region" description="Polar residues" evidence="7">
    <location>
        <begin position="324"/>
        <end position="336"/>
    </location>
</feature>
<dbReference type="InterPro" id="IPR003841">
    <property type="entry name" value="Na/Pi_transpt"/>
</dbReference>
<gene>
    <name evidence="9" type="ORF">Ocin01_09820</name>
</gene>
<feature type="compositionally biased region" description="Polar residues" evidence="7">
    <location>
        <begin position="358"/>
        <end position="383"/>
    </location>
</feature>
<dbReference type="STRING" id="48709.A0A1D2MUT4"/>
<reference evidence="9 10" key="1">
    <citation type="journal article" date="2016" name="Genome Biol. Evol.">
        <title>Gene Family Evolution Reflects Adaptation to Soil Environmental Stressors in the Genome of the Collembolan Orchesella cincta.</title>
        <authorList>
            <person name="Faddeeva-Vakhrusheva A."/>
            <person name="Derks M.F."/>
            <person name="Anvar S.Y."/>
            <person name="Agamennone V."/>
            <person name="Suring W."/>
            <person name="Smit S."/>
            <person name="van Straalen N.M."/>
            <person name="Roelofs D."/>
        </authorList>
    </citation>
    <scope>NUCLEOTIDE SEQUENCE [LARGE SCALE GENOMIC DNA]</scope>
    <source>
        <tissue evidence="9">Mixed pool</tissue>
    </source>
</reference>
<evidence type="ECO:0000313" key="10">
    <source>
        <dbReference type="Proteomes" id="UP000094527"/>
    </source>
</evidence>
<dbReference type="PANTHER" id="PTHR10010:SF46">
    <property type="entry name" value="SODIUM-DEPENDENT PHOSPHATE TRANSPORT PROTEIN 2B"/>
    <property type="match status" value="1"/>
</dbReference>
<organism evidence="9 10">
    <name type="scientific">Orchesella cincta</name>
    <name type="common">Springtail</name>
    <name type="synonym">Podura cincta</name>
    <dbReference type="NCBI Taxonomy" id="48709"/>
    <lineage>
        <taxon>Eukaryota</taxon>
        <taxon>Metazoa</taxon>
        <taxon>Ecdysozoa</taxon>
        <taxon>Arthropoda</taxon>
        <taxon>Hexapoda</taxon>
        <taxon>Collembola</taxon>
        <taxon>Entomobryomorpha</taxon>
        <taxon>Entomobryoidea</taxon>
        <taxon>Orchesellidae</taxon>
        <taxon>Orchesellinae</taxon>
        <taxon>Orchesella</taxon>
    </lineage>
</organism>
<dbReference type="NCBIfam" id="NF037997">
    <property type="entry name" value="Na_Pi_symport"/>
    <property type="match status" value="1"/>
</dbReference>
<keyword evidence="3" id="KW-1003">Cell membrane</keyword>